<dbReference type="GO" id="GO:0043138">
    <property type="term" value="F:3'-5' DNA helicase activity"/>
    <property type="evidence" value="ECO:0007669"/>
    <property type="project" value="UniProtKB-EC"/>
</dbReference>
<dbReference type="CDD" id="cd18026">
    <property type="entry name" value="DEXHc_POLQ-like"/>
    <property type="match status" value="1"/>
</dbReference>
<dbReference type="Pfam" id="PF00271">
    <property type="entry name" value="Helicase_C"/>
    <property type="match status" value="1"/>
</dbReference>
<evidence type="ECO:0000313" key="9">
    <source>
        <dbReference type="EMBL" id="KPI38709.1"/>
    </source>
</evidence>
<dbReference type="FunFam" id="3.40.50.300:FF:000968">
    <property type="entry name" value="Helicase and polymerase-containing protein TEBICHI"/>
    <property type="match status" value="1"/>
</dbReference>
<keyword evidence="2" id="KW-0378">Hydrolase</keyword>
<dbReference type="Pfam" id="PF20470">
    <property type="entry name" value="HTH_61"/>
    <property type="match status" value="1"/>
</dbReference>
<dbReference type="InterPro" id="IPR050474">
    <property type="entry name" value="Hel308_SKI2-like"/>
</dbReference>
<feature type="compositionally biased region" description="Polar residues" evidence="6">
    <location>
        <begin position="42"/>
        <end position="56"/>
    </location>
</feature>
<dbReference type="GeneID" id="28737993"/>
<dbReference type="GO" id="GO:0016787">
    <property type="term" value="F:hydrolase activity"/>
    <property type="evidence" value="ECO:0007669"/>
    <property type="project" value="UniProtKB-KW"/>
</dbReference>
<organism evidence="9 10">
    <name type="scientific">Cyphellophora attinorum</name>
    <dbReference type="NCBI Taxonomy" id="1664694"/>
    <lineage>
        <taxon>Eukaryota</taxon>
        <taxon>Fungi</taxon>
        <taxon>Dikarya</taxon>
        <taxon>Ascomycota</taxon>
        <taxon>Pezizomycotina</taxon>
        <taxon>Eurotiomycetes</taxon>
        <taxon>Chaetothyriomycetidae</taxon>
        <taxon>Chaetothyriales</taxon>
        <taxon>Cyphellophoraceae</taxon>
        <taxon>Cyphellophora</taxon>
    </lineage>
</organism>
<dbReference type="SMART" id="SM00490">
    <property type="entry name" value="HELICc"/>
    <property type="match status" value="1"/>
</dbReference>
<dbReference type="EMBL" id="LFJN01000017">
    <property type="protein sequence ID" value="KPI38709.1"/>
    <property type="molecule type" value="Genomic_DNA"/>
</dbReference>
<evidence type="ECO:0000256" key="5">
    <source>
        <dbReference type="ARBA" id="ARBA00048988"/>
    </source>
</evidence>
<keyword evidence="3" id="KW-0347">Helicase</keyword>
<evidence type="ECO:0000256" key="2">
    <source>
        <dbReference type="ARBA" id="ARBA00022801"/>
    </source>
</evidence>
<dbReference type="InterPro" id="IPR011545">
    <property type="entry name" value="DEAD/DEAH_box_helicase_dom"/>
</dbReference>
<dbReference type="CDD" id="cd18795">
    <property type="entry name" value="SF2_C_Ski2"/>
    <property type="match status" value="1"/>
</dbReference>
<dbReference type="VEuPathDB" id="FungiDB:AB675_5869"/>
<dbReference type="SUPFAM" id="SSF52540">
    <property type="entry name" value="P-loop containing nucleoside triphosphate hydrolases"/>
    <property type="match status" value="1"/>
</dbReference>
<evidence type="ECO:0000256" key="6">
    <source>
        <dbReference type="SAM" id="MobiDB-lite"/>
    </source>
</evidence>
<evidence type="ECO:0000256" key="1">
    <source>
        <dbReference type="ARBA" id="ARBA00022741"/>
    </source>
</evidence>
<dbReference type="InterPro" id="IPR014001">
    <property type="entry name" value="Helicase_ATP-bd"/>
</dbReference>
<sequence length="923" mass="101520">MRPTSESWHQQTTFDQVRGQVYPTTSIVRAKRKLDLHDPPHQQLSVQRSYSLPATTKRSRSYLKASTISDVPRPTTDVVPIADQQSNSAPTASDNPLLTLRHARYGLPPQLVHNFEKSGVKSIYPWQSTCLLGKGVLEGTQNLIYTAPTGGGKSLVAEVLLLKKVIENPGRKAILVLPYVALVHEKLKWLRVLVEDVSKQLDTSGGARFTGNSKHIQVMGFLGGSRAKITWADFDIAVCTIEKANVLVNAAIEEGRIDQLACIVMDELHMLDDEGRGYIMELMATKLLATQQDIQIIGMSATLSNPALLAKWLRAKFYVSKYRPIPVEEHLVYNDEIYPTANAKEFFRTASQLSGHSASCTSSGSALDCPQAIRKIRPSIHVELENPMLNAVVALAVETASDGFGALVFCSSRLGAERLATVIAAATPTEELSEDVLNDRAEVMACLQTLPNGFESAFSKTIHAGVGFHHAGLTLEERELIAEAYDKGILKVMVATCSLAAGINLPARRVILHGARMGRDLLGPAMLRQMRGRAGRKGKDEIGETYLCCVKADLEAVAALLEAELPPVTSCLGSDKRGLKRAVLEVVATKLANSRDSLEDYVRSSLLWQTCDPAEVMAMLDAALADLVQTQLISQSDDLTVVFEPTTLGVAIVASALTPEDGLFVHEEMQRALSSFVMESEMHTLYLFTPIPHQHDLCNIDWPVFRSHLDSLSEADLRAFKLIGVSPSTIVRLSLSGGQLPESTSSELNVARIYRRAYTSLQLRDLCNEIPVHDISLRYNVPRGQIQNLSQTCHGFAAGMIKFCERMGSAFTLLGAVLEHMCDRLRAGARADLLDLARVSFVKSRMARLLWENGFKSVRMLAEARTEDIMPIIMLAQRKKLKVGEDATEQKILEKVRTKADIMVKSAGKVLDTMMVEELDDEL</sequence>
<evidence type="ECO:0000256" key="4">
    <source>
        <dbReference type="ARBA" id="ARBA00022840"/>
    </source>
</evidence>
<comment type="caution">
    <text evidence="9">The sequence shown here is derived from an EMBL/GenBank/DDBJ whole genome shotgun (WGS) entry which is preliminary data.</text>
</comment>
<feature type="domain" description="Helicase ATP-binding" evidence="7">
    <location>
        <begin position="134"/>
        <end position="321"/>
    </location>
</feature>
<feature type="region of interest" description="Disordered" evidence="6">
    <location>
        <begin position="34"/>
        <end position="67"/>
    </location>
</feature>
<dbReference type="PROSITE" id="PS51194">
    <property type="entry name" value="HELICASE_CTER"/>
    <property type="match status" value="1"/>
</dbReference>
<dbReference type="InterPro" id="IPR027417">
    <property type="entry name" value="P-loop_NTPase"/>
</dbReference>
<evidence type="ECO:0000313" key="10">
    <source>
        <dbReference type="Proteomes" id="UP000038010"/>
    </source>
</evidence>
<dbReference type="AlphaFoldDB" id="A0A0N0NL75"/>
<protein>
    <submittedName>
        <fullName evidence="9">DNA polymerase theta</fullName>
    </submittedName>
</protein>
<evidence type="ECO:0000259" key="8">
    <source>
        <dbReference type="PROSITE" id="PS51194"/>
    </source>
</evidence>
<dbReference type="RefSeq" id="XP_017998672.1">
    <property type="nucleotide sequence ID" value="XM_018146113.1"/>
</dbReference>
<dbReference type="InterPro" id="IPR057220">
    <property type="entry name" value="DUF7898"/>
</dbReference>
<accession>A0A0N0NL75</accession>
<dbReference type="STRING" id="1664694.A0A0N0NL75"/>
<evidence type="ECO:0000259" key="7">
    <source>
        <dbReference type="PROSITE" id="PS51192"/>
    </source>
</evidence>
<keyword evidence="1" id="KW-0547">Nucleotide-binding</keyword>
<dbReference type="InterPro" id="IPR048960">
    <property type="entry name" value="POLQ-like_helical"/>
</dbReference>
<dbReference type="PANTHER" id="PTHR47961:SF6">
    <property type="entry name" value="DNA-DIRECTED DNA POLYMERASE"/>
    <property type="match status" value="1"/>
</dbReference>
<name>A0A0N0NL75_9EURO</name>
<dbReference type="SUPFAM" id="SSF158702">
    <property type="entry name" value="Sec63 N-terminal domain-like"/>
    <property type="match status" value="1"/>
</dbReference>
<keyword evidence="4" id="KW-0067">ATP-binding</keyword>
<dbReference type="InterPro" id="IPR046931">
    <property type="entry name" value="HTH_61"/>
</dbReference>
<dbReference type="Pfam" id="PF21099">
    <property type="entry name" value="POLQ_helical"/>
    <property type="match status" value="1"/>
</dbReference>
<dbReference type="GO" id="GO:0005524">
    <property type="term" value="F:ATP binding"/>
    <property type="evidence" value="ECO:0007669"/>
    <property type="project" value="UniProtKB-KW"/>
</dbReference>
<comment type="catalytic activity">
    <reaction evidence="5">
        <text>ATP + H2O = ADP + phosphate + H(+)</text>
        <dbReference type="Rhea" id="RHEA:13065"/>
        <dbReference type="ChEBI" id="CHEBI:15377"/>
        <dbReference type="ChEBI" id="CHEBI:15378"/>
        <dbReference type="ChEBI" id="CHEBI:30616"/>
        <dbReference type="ChEBI" id="CHEBI:43474"/>
        <dbReference type="ChEBI" id="CHEBI:456216"/>
        <dbReference type="EC" id="5.6.2.4"/>
    </reaction>
</comment>
<dbReference type="InterPro" id="IPR001650">
    <property type="entry name" value="Helicase_C-like"/>
</dbReference>
<feature type="domain" description="Helicase C-terminal" evidence="8">
    <location>
        <begin position="391"/>
        <end position="602"/>
    </location>
</feature>
<dbReference type="SMART" id="SM00487">
    <property type="entry name" value="DEXDc"/>
    <property type="match status" value="1"/>
</dbReference>
<evidence type="ECO:0000256" key="3">
    <source>
        <dbReference type="ARBA" id="ARBA00022806"/>
    </source>
</evidence>
<proteinExistence type="predicted"/>
<dbReference type="Pfam" id="PF25453">
    <property type="entry name" value="DUF7898"/>
    <property type="match status" value="1"/>
</dbReference>
<gene>
    <name evidence="9" type="ORF">AB675_5869</name>
</gene>
<dbReference type="Pfam" id="PF00270">
    <property type="entry name" value="DEAD"/>
    <property type="match status" value="1"/>
</dbReference>
<keyword evidence="10" id="KW-1185">Reference proteome</keyword>
<dbReference type="PANTHER" id="PTHR47961">
    <property type="entry name" value="DNA POLYMERASE THETA, PUTATIVE (AFU_ORTHOLOGUE AFUA_1G05260)-RELATED"/>
    <property type="match status" value="1"/>
</dbReference>
<dbReference type="OrthoDB" id="2320933at2759"/>
<reference evidence="9 10" key="1">
    <citation type="submission" date="2015-06" db="EMBL/GenBank/DDBJ databases">
        <title>Draft genome of the ant-associated black yeast Phialophora attae CBS 131958.</title>
        <authorList>
            <person name="Moreno L.F."/>
            <person name="Stielow B.J."/>
            <person name="de Hoog S."/>
            <person name="Vicente V.A."/>
            <person name="Weiss V.A."/>
            <person name="de Vries M."/>
            <person name="Cruz L.M."/>
            <person name="Souza E.M."/>
        </authorList>
    </citation>
    <scope>NUCLEOTIDE SEQUENCE [LARGE SCALE GENOMIC DNA]</scope>
    <source>
        <strain evidence="9 10">CBS 131958</strain>
    </source>
</reference>
<dbReference type="Gene3D" id="3.40.50.300">
    <property type="entry name" value="P-loop containing nucleotide triphosphate hydrolases"/>
    <property type="match status" value="2"/>
</dbReference>
<dbReference type="Gene3D" id="1.10.3380.20">
    <property type="match status" value="1"/>
</dbReference>
<dbReference type="PROSITE" id="PS51192">
    <property type="entry name" value="HELICASE_ATP_BIND_1"/>
    <property type="match status" value="1"/>
</dbReference>
<dbReference type="GO" id="GO:0003676">
    <property type="term" value="F:nucleic acid binding"/>
    <property type="evidence" value="ECO:0007669"/>
    <property type="project" value="InterPro"/>
</dbReference>
<dbReference type="Proteomes" id="UP000038010">
    <property type="component" value="Unassembled WGS sequence"/>
</dbReference>